<dbReference type="RefSeq" id="XP_001877884.1">
    <property type="nucleotide sequence ID" value="XM_001877849.1"/>
</dbReference>
<dbReference type="GeneID" id="6073270"/>
<dbReference type="KEGG" id="lbc:LACBIDRAFT_314027"/>
<dbReference type="HOGENOM" id="CLU_1917398_0_0_1"/>
<dbReference type="OrthoDB" id="6692397at2759"/>
<dbReference type="AlphaFoldDB" id="B0D1F1"/>
<keyword evidence="2" id="KW-1185">Reference proteome</keyword>
<dbReference type="Proteomes" id="UP000001194">
    <property type="component" value="Unassembled WGS sequence"/>
</dbReference>
<organism evidence="2">
    <name type="scientific">Laccaria bicolor (strain S238N-H82 / ATCC MYA-4686)</name>
    <name type="common">Bicoloured deceiver</name>
    <name type="synonym">Laccaria laccata var. bicolor</name>
    <dbReference type="NCBI Taxonomy" id="486041"/>
    <lineage>
        <taxon>Eukaryota</taxon>
        <taxon>Fungi</taxon>
        <taxon>Dikarya</taxon>
        <taxon>Basidiomycota</taxon>
        <taxon>Agaricomycotina</taxon>
        <taxon>Agaricomycetes</taxon>
        <taxon>Agaricomycetidae</taxon>
        <taxon>Agaricales</taxon>
        <taxon>Agaricineae</taxon>
        <taxon>Hydnangiaceae</taxon>
        <taxon>Laccaria</taxon>
    </lineage>
</organism>
<proteinExistence type="predicted"/>
<reference evidence="1 2" key="1">
    <citation type="journal article" date="2008" name="Nature">
        <title>The genome of Laccaria bicolor provides insights into mycorrhizal symbiosis.</title>
        <authorList>
            <person name="Martin F."/>
            <person name="Aerts A."/>
            <person name="Ahren D."/>
            <person name="Brun A."/>
            <person name="Danchin E.G.J."/>
            <person name="Duchaussoy F."/>
            <person name="Gibon J."/>
            <person name="Kohler A."/>
            <person name="Lindquist E."/>
            <person name="Pereda V."/>
            <person name="Salamov A."/>
            <person name="Shapiro H.J."/>
            <person name="Wuyts J."/>
            <person name="Blaudez D."/>
            <person name="Buee M."/>
            <person name="Brokstein P."/>
            <person name="Canbaeck B."/>
            <person name="Cohen D."/>
            <person name="Courty P.E."/>
            <person name="Coutinho P.M."/>
            <person name="Delaruelle C."/>
            <person name="Detter J.C."/>
            <person name="Deveau A."/>
            <person name="DiFazio S."/>
            <person name="Duplessis S."/>
            <person name="Fraissinet-Tachet L."/>
            <person name="Lucic E."/>
            <person name="Frey-Klett P."/>
            <person name="Fourrey C."/>
            <person name="Feussner I."/>
            <person name="Gay G."/>
            <person name="Grimwood J."/>
            <person name="Hoegger P.J."/>
            <person name="Jain P."/>
            <person name="Kilaru S."/>
            <person name="Labbe J."/>
            <person name="Lin Y.C."/>
            <person name="Legue V."/>
            <person name="Le Tacon F."/>
            <person name="Marmeisse R."/>
            <person name="Melayah D."/>
            <person name="Montanini B."/>
            <person name="Muratet M."/>
            <person name="Nehls U."/>
            <person name="Niculita-Hirzel H."/>
            <person name="Oudot-Le Secq M.P."/>
            <person name="Peter M."/>
            <person name="Quesneville H."/>
            <person name="Rajashekar B."/>
            <person name="Reich M."/>
            <person name="Rouhier N."/>
            <person name="Schmutz J."/>
            <person name="Yin T."/>
            <person name="Chalot M."/>
            <person name="Henrissat B."/>
            <person name="Kuees U."/>
            <person name="Lucas S."/>
            <person name="Van de Peer Y."/>
            <person name="Podila G.K."/>
            <person name="Polle A."/>
            <person name="Pukkila P.J."/>
            <person name="Richardson P.M."/>
            <person name="Rouze P."/>
            <person name="Sanders I.R."/>
            <person name="Stajich J.E."/>
            <person name="Tunlid A."/>
            <person name="Tuskan G."/>
            <person name="Grigoriev I.V."/>
        </authorList>
    </citation>
    <scope>NUCLEOTIDE SEQUENCE [LARGE SCALE GENOMIC DNA]</scope>
    <source>
        <strain evidence="2">S238N-H82 / ATCC MYA-4686</strain>
    </source>
</reference>
<name>B0D1F1_LACBS</name>
<gene>
    <name evidence="1" type="ORF">LACBIDRAFT_314027</name>
</gene>
<sequence length="132" mass="15174">MLRCRSSNTSFQYKPHYNTIPSSKKYYITLYGGSGVGGTDTNEGMTVRECRKHLSAPVGWRDEVMIGIMARFWGMHKDMQEVDYWEAMRDLGFMEVLEGVEGAMLGDGMDVDKKKPTTYKKAQKRNRPTRSF</sequence>
<dbReference type="EMBL" id="DS547095">
    <property type="protein sequence ID" value="EDR11987.1"/>
    <property type="molecule type" value="Genomic_DNA"/>
</dbReference>
<protein>
    <submittedName>
        <fullName evidence="1">Predicted protein</fullName>
    </submittedName>
</protein>
<accession>B0D1F1</accession>
<evidence type="ECO:0000313" key="2">
    <source>
        <dbReference type="Proteomes" id="UP000001194"/>
    </source>
</evidence>
<dbReference type="InParanoid" id="B0D1F1"/>
<evidence type="ECO:0000313" key="1">
    <source>
        <dbReference type="EMBL" id="EDR11987.1"/>
    </source>
</evidence>